<dbReference type="SUPFAM" id="SSF63411">
    <property type="entry name" value="LuxS/MPP-like metallohydrolase"/>
    <property type="match status" value="2"/>
</dbReference>
<dbReference type="InterPro" id="IPR011765">
    <property type="entry name" value="Pept_M16_N"/>
</dbReference>
<proteinExistence type="evidence at transcript level"/>
<protein>
    <submittedName>
        <fullName evidence="11">Mitochondrial ubiquinol cytochrome c oxidoreductase core beta subunit-like protein 5</fullName>
    </submittedName>
</protein>
<evidence type="ECO:0000256" key="3">
    <source>
        <dbReference type="ARBA" id="ARBA00022670"/>
    </source>
</evidence>
<dbReference type="EMBL" id="HQ199246">
    <property type="protein sequence ID" value="ADV91174.1"/>
    <property type="molecule type" value="mRNA"/>
</dbReference>
<feature type="domain" description="Peptidase M16 N-terminal" evidence="9">
    <location>
        <begin position="42"/>
        <end position="184"/>
    </location>
</feature>
<keyword evidence="4" id="KW-0479">Metal-binding</keyword>
<evidence type="ECO:0000313" key="11">
    <source>
        <dbReference type="EMBL" id="ADV91174.1"/>
    </source>
</evidence>
<dbReference type="InterPro" id="IPR007863">
    <property type="entry name" value="Peptidase_M16_C"/>
</dbReference>
<name>F2WQ29_KARVE</name>
<evidence type="ECO:0000256" key="1">
    <source>
        <dbReference type="ARBA" id="ARBA00001947"/>
    </source>
</evidence>
<keyword evidence="7" id="KW-0482">Metalloprotease</keyword>
<dbReference type="Pfam" id="PF00675">
    <property type="entry name" value="Peptidase_M16"/>
    <property type="match status" value="1"/>
</dbReference>
<evidence type="ECO:0000256" key="2">
    <source>
        <dbReference type="ARBA" id="ARBA00004173"/>
    </source>
</evidence>
<dbReference type="InterPro" id="IPR050361">
    <property type="entry name" value="MPP/UQCRC_Complex"/>
</dbReference>
<keyword evidence="5" id="KW-0378">Hydrolase</keyword>
<dbReference type="PANTHER" id="PTHR11851">
    <property type="entry name" value="METALLOPROTEASE"/>
    <property type="match status" value="1"/>
</dbReference>
<comment type="cofactor">
    <cofactor evidence="1">
        <name>Zn(2+)</name>
        <dbReference type="ChEBI" id="CHEBI:29105"/>
    </cofactor>
</comment>
<dbReference type="GO" id="GO:0006508">
    <property type="term" value="P:proteolysis"/>
    <property type="evidence" value="ECO:0007669"/>
    <property type="project" value="UniProtKB-KW"/>
</dbReference>
<dbReference type="GO" id="GO:0046872">
    <property type="term" value="F:metal ion binding"/>
    <property type="evidence" value="ECO:0007669"/>
    <property type="project" value="UniProtKB-KW"/>
</dbReference>
<dbReference type="GO" id="GO:0005739">
    <property type="term" value="C:mitochondrion"/>
    <property type="evidence" value="ECO:0007669"/>
    <property type="project" value="UniProtKB-SubCell"/>
</dbReference>
<evidence type="ECO:0000256" key="8">
    <source>
        <dbReference type="ARBA" id="ARBA00023128"/>
    </source>
</evidence>
<dbReference type="InterPro" id="IPR011249">
    <property type="entry name" value="Metalloenz_LuxS/M16"/>
</dbReference>
<dbReference type="AlphaFoldDB" id="F2WQ29"/>
<keyword evidence="8" id="KW-0496">Mitochondrion</keyword>
<comment type="subcellular location">
    <subcellularLocation>
        <location evidence="2">Mitochondrion</location>
    </subcellularLocation>
</comment>
<keyword evidence="6" id="KW-0862">Zinc</keyword>
<sequence length="464" mass="49972">MIGSLSRQVRPRFTRSVSQVLAEPMAWNQPASKVTTLPNGLKVVSQQSFGEVAALGVFLNAGVRDDEKAGAACLVEKLALSGTAKRSKAELETEVESMGGTLSVSMGREQSSYMLSCFGSDVKQGVDILGDLVTNVPVGQLGAMKERIMRELEESDTPTRAVIEDRLHQCAFRDCSLGLSATGPFDGIEDITEAHLAGFVANNFTADKMIVVGTGAINHESLVAMAEGSFGSVPTGTGMHTTDEAPYFCGAELIYRNDEMGPTAYVSVGYKTVPWKSGDSVAFMVMQHIIGSYKKNAGLVPGNISGNRTINAVANKMQVGCADEFEAFNCFYKDTGVFGWYAACDEVAVEHCIGELMFGINLLAFSVTDEEVERGKRELKLALFGNSGSSIDACADLGKQMLAYGRGVPPAEMILRIDALDAEEIKRVAWQYLNDSEVAVTALGPLHGMPTYVDLRRSTTMHRY</sequence>
<evidence type="ECO:0000256" key="7">
    <source>
        <dbReference type="ARBA" id="ARBA00023049"/>
    </source>
</evidence>
<evidence type="ECO:0000259" key="9">
    <source>
        <dbReference type="Pfam" id="PF00675"/>
    </source>
</evidence>
<dbReference type="Pfam" id="PF05193">
    <property type="entry name" value="Peptidase_M16_C"/>
    <property type="match status" value="1"/>
</dbReference>
<dbReference type="GO" id="GO:0008237">
    <property type="term" value="F:metallopeptidase activity"/>
    <property type="evidence" value="ECO:0007669"/>
    <property type="project" value="UniProtKB-KW"/>
</dbReference>
<keyword evidence="3" id="KW-0645">Protease</keyword>
<organism evidence="11">
    <name type="scientific">Karlodinium veneficum</name>
    <name type="common">Dinoflagellate</name>
    <name type="synonym">Karlodinium micrum</name>
    <dbReference type="NCBI Taxonomy" id="407301"/>
    <lineage>
        <taxon>Eukaryota</taxon>
        <taxon>Sar</taxon>
        <taxon>Alveolata</taxon>
        <taxon>Dinophyceae</taxon>
        <taxon>Gymnodiniales</taxon>
        <taxon>Kareniaceae</taxon>
        <taxon>Karlodinium</taxon>
    </lineage>
</organism>
<evidence type="ECO:0000256" key="6">
    <source>
        <dbReference type="ARBA" id="ARBA00022833"/>
    </source>
</evidence>
<dbReference type="Gene3D" id="3.30.830.10">
    <property type="entry name" value="Metalloenzyme, LuxS/M16 peptidase-like"/>
    <property type="match status" value="2"/>
</dbReference>
<dbReference type="PANTHER" id="PTHR11851:SF149">
    <property type="entry name" value="GH01077P"/>
    <property type="match status" value="1"/>
</dbReference>
<evidence type="ECO:0000256" key="5">
    <source>
        <dbReference type="ARBA" id="ARBA00022801"/>
    </source>
</evidence>
<reference evidence="11" key="1">
    <citation type="journal article" date="2011" name="J. Mol. Biol.">
        <title>Analysis of dinoflagellate mitochondrial protein sorting signals indicates a highly stable protein targeting system across eukaryotic diversity.</title>
        <authorList>
            <person name="Danne J.C."/>
            <person name="Waller R.F."/>
        </authorList>
    </citation>
    <scope>NUCLEOTIDE SEQUENCE</scope>
</reference>
<feature type="domain" description="Peptidase M16 C-terminal" evidence="10">
    <location>
        <begin position="190"/>
        <end position="379"/>
    </location>
</feature>
<accession>F2WQ29</accession>
<evidence type="ECO:0000256" key="4">
    <source>
        <dbReference type="ARBA" id="ARBA00022723"/>
    </source>
</evidence>
<evidence type="ECO:0000259" key="10">
    <source>
        <dbReference type="Pfam" id="PF05193"/>
    </source>
</evidence>